<dbReference type="NCBIfam" id="TIGR01302">
    <property type="entry name" value="IMP_dehydrog"/>
    <property type="match status" value="1"/>
</dbReference>
<dbReference type="UniPathway" id="UPA00601">
    <property type="reaction ID" value="UER00295"/>
</dbReference>
<keyword evidence="9 13" id="KW-0560">Oxidoreductase</keyword>
<accession>A0A0P6XK41</accession>
<feature type="domain" description="CBS" evidence="19">
    <location>
        <begin position="154"/>
        <end position="212"/>
    </location>
</feature>
<dbReference type="SUPFAM" id="SSF54631">
    <property type="entry name" value="CBS-domain pair"/>
    <property type="match status" value="1"/>
</dbReference>
<comment type="cofactor">
    <cofactor evidence="1 13">
        <name>K(+)</name>
        <dbReference type="ChEBI" id="CHEBI:29103"/>
    </cofactor>
</comment>
<dbReference type="RefSeq" id="WP_061919229.1">
    <property type="nucleotide sequence ID" value="NZ_DF967971.1"/>
</dbReference>
<evidence type="ECO:0000256" key="14">
    <source>
        <dbReference type="PIRSR" id="PIRSR000130-3"/>
    </source>
</evidence>
<feature type="binding site" evidence="13">
    <location>
        <position position="476"/>
    </location>
    <ligand>
        <name>K(+)</name>
        <dbReference type="ChEBI" id="CHEBI:29103"/>
        <note>ligand shared between two tetrameric partners</note>
    </ligand>
</feature>
<comment type="pathway">
    <text evidence="13 18">Purine metabolism; XMP biosynthesis via de novo pathway; XMP from IMP: step 1/1.</text>
</comment>
<comment type="caution">
    <text evidence="13">Lacks conserved residue(s) required for the propagation of feature annotation.</text>
</comment>
<dbReference type="InterPro" id="IPR015875">
    <property type="entry name" value="IMP_DH/GMP_Rdtase_CS"/>
</dbReference>
<feature type="binding site" evidence="13">
    <location>
        <position position="477"/>
    </location>
    <ligand>
        <name>K(+)</name>
        <dbReference type="ChEBI" id="CHEBI:29103"/>
        <note>ligand shared between two tetrameric partners</note>
    </ligand>
</feature>
<dbReference type="PROSITE" id="PS00487">
    <property type="entry name" value="IMP_DH_GMP_RED"/>
    <property type="match status" value="1"/>
</dbReference>
<evidence type="ECO:0000256" key="12">
    <source>
        <dbReference type="ARBA" id="ARBA00048028"/>
    </source>
</evidence>
<dbReference type="PANTHER" id="PTHR11911">
    <property type="entry name" value="INOSINE-5-MONOPHOSPHATE DEHYDROGENASE RELATED"/>
    <property type="match status" value="1"/>
</dbReference>
<feature type="binding site" evidence="13">
    <location>
        <position position="304"/>
    </location>
    <ligand>
        <name>IMP</name>
        <dbReference type="ChEBI" id="CHEBI:58053"/>
    </ligand>
</feature>
<dbReference type="PATRIC" id="fig|360411.5.peg.1386"/>
<dbReference type="GO" id="GO:0003938">
    <property type="term" value="F:IMP dehydrogenase activity"/>
    <property type="evidence" value="ECO:0007669"/>
    <property type="project" value="UniProtKB-UniRule"/>
</dbReference>
<keyword evidence="11 16" id="KW-0129">CBS domain</keyword>
<evidence type="ECO:0000256" key="10">
    <source>
        <dbReference type="ARBA" id="ARBA00023027"/>
    </source>
</evidence>
<comment type="activity regulation">
    <text evidence="13">Mycophenolic acid (MPA) is a non-competitive inhibitor that prevents formation of the closed enzyme conformation by binding to the same site as the amobile flap. In contrast, mizoribine monophosphate (MZP) is a competitive inhibitor that induces the closed conformation. MPA is a potent inhibitor of mammalian IMPDHs but a poor inhibitor of the bacterial enzymes. MZP is a more potent inhibitor of bacterial IMPDH.</text>
</comment>
<keyword evidence="21" id="KW-1185">Reference proteome</keyword>
<comment type="caution">
    <text evidence="20">The sequence shown here is derived from an EMBL/GenBank/DDBJ whole genome shotgun (WGS) entry which is preliminary data.</text>
</comment>
<evidence type="ECO:0000259" key="19">
    <source>
        <dbReference type="PROSITE" id="PS51371"/>
    </source>
</evidence>
<comment type="catalytic activity">
    <reaction evidence="12 13 18">
        <text>IMP + NAD(+) + H2O = XMP + NADH + H(+)</text>
        <dbReference type="Rhea" id="RHEA:11708"/>
        <dbReference type="ChEBI" id="CHEBI:15377"/>
        <dbReference type="ChEBI" id="CHEBI:15378"/>
        <dbReference type="ChEBI" id="CHEBI:57464"/>
        <dbReference type="ChEBI" id="CHEBI:57540"/>
        <dbReference type="ChEBI" id="CHEBI:57945"/>
        <dbReference type="ChEBI" id="CHEBI:58053"/>
        <dbReference type="EC" id="1.1.1.205"/>
    </reaction>
</comment>
<dbReference type="CDD" id="cd04601">
    <property type="entry name" value="CBS_pair_IMPDH"/>
    <property type="match status" value="1"/>
</dbReference>
<evidence type="ECO:0000313" key="21">
    <source>
        <dbReference type="Proteomes" id="UP000050514"/>
    </source>
</evidence>
<evidence type="ECO:0000256" key="15">
    <source>
        <dbReference type="PIRSR" id="PIRSR000130-4"/>
    </source>
</evidence>
<dbReference type="GO" id="GO:0000166">
    <property type="term" value="F:nucleotide binding"/>
    <property type="evidence" value="ECO:0007669"/>
    <property type="project" value="UniProtKB-UniRule"/>
</dbReference>
<dbReference type="FunFam" id="3.20.20.70:FF:000003">
    <property type="entry name" value="GMP reductase"/>
    <property type="match status" value="1"/>
</dbReference>
<feature type="binding site" description="in other chain" evidence="13 15">
    <location>
        <position position="303"/>
    </location>
    <ligand>
        <name>K(+)</name>
        <dbReference type="ChEBI" id="CHEBI:29103"/>
        <note>ligand shared between two tetrameric partners</note>
    </ligand>
</feature>
<evidence type="ECO:0000256" key="6">
    <source>
        <dbReference type="ARBA" id="ARBA00022749"/>
    </source>
</evidence>
<dbReference type="Pfam" id="PF00478">
    <property type="entry name" value="IMPDH"/>
    <property type="match status" value="1"/>
</dbReference>
<dbReference type="SMART" id="SM01240">
    <property type="entry name" value="IMPDH"/>
    <property type="match status" value="1"/>
</dbReference>
<dbReference type="EMBL" id="LGHJ01000012">
    <property type="protein sequence ID" value="KPL76285.1"/>
    <property type="molecule type" value="Genomic_DNA"/>
</dbReference>
<feature type="binding site" evidence="13">
    <location>
        <position position="249"/>
    </location>
    <ligand>
        <name>NAD(+)</name>
        <dbReference type="ChEBI" id="CHEBI:57540"/>
    </ligand>
</feature>
<dbReference type="GO" id="GO:0006183">
    <property type="term" value="P:GTP biosynthetic process"/>
    <property type="evidence" value="ECO:0007669"/>
    <property type="project" value="TreeGrafter"/>
</dbReference>
<dbReference type="OrthoDB" id="9805398at2"/>
<feature type="binding site" evidence="13">
    <location>
        <begin position="339"/>
        <end position="341"/>
    </location>
    <ligand>
        <name>IMP</name>
        <dbReference type="ChEBI" id="CHEBI:58053"/>
    </ligand>
</feature>
<feature type="active site" description="Thioimidate intermediate" evidence="13">
    <location>
        <position position="306"/>
    </location>
</feature>
<feature type="binding site" evidence="13 14">
    <location>
        <begin position="299"/>
        <end position="301"/>
    </location>
    <ligand>
        <name>NAD(+)</name>
        <dbReference type="ChEBI" id="CHEBI:57540"/>
    </ligand>
</feature>
<dbReference type="PROSITE" id="PS51371">
    <property type="entry name" value="CBS"/>
    <property type="match status" value="2"/>
</dbReference>
<feature type="binding site" evidence="14">
    <location>
        <begin position="249"/>
        <end position="251"/>
    </location>
    <ligand>
        <name>NAD(+)</name>
        <dbReference type="ChEBI" id="CHEBI:57540"/>
    </ligand>
</feature>
<name>A0A0P6XK41_9CHLR</name>
<dbReference type="AlphaFoldDB" id="A0A0P6XK41"/>
<gene>
    <name evidence="13" type="primary">guaB</name>
    <name evidence="20" type="ORF">AC812_06305</name>
</gene>
<evidence type="ECO:0000256" key="18">
    <source>
        <dbReference type="RuleBase" id="RU003928"/>
    </source>
</evidence>
<dbReference type="InterPro" id="IPR046342">
    <property type="entry name" value="CBS_dom_sf"/>
</dbReference>
<evidence type="ECO:0000256" key="16">
    <source>
        <dbReference type="PROSITE-ProRule" id="PRU00703"/>
    </source>
</evidence>
<keyword evidence="8 13" id="KW-0630">Potassium</keyword>
<keyword evidence="5" id="KW-0677">Repeat</keyword>
<feature type="binding site" description="in other chain" evidence="13 15">
    <location>
        <position position="301"/>
    </location>
    <ligand>
        <name>K(+)</name>
        <dbReference type="ChEBI" id="CHEBI:29103"/>
        <note>ligand shared between two tetrameric partners</note>
    </ligand>
</feature>
<dbReference type="Proteomes" id="UP000050514">
    <property type="component" value="Unassembled WGS sequence"/>
</dbReference>
<keyword evidence="4 13" id="KW-0479">Metal-binding</keyword>
<keyword evidence="6 13" id="KW-0332">GMP biosynthesis</keyword>
<dbReference type="GO" id="GO:0046872">
    <property type="term" value="F:metal ion binding"/>
    <property type="evidence" value="ECO:0007669"/>
    <property type="project" value="UniProtKB-UniRule"/>
</dbReference>
<evidence type="ECO:0000256" key="9">
    <source>
        <dbReference type="ARBA" id="ARBA00023002"/>
    </source>
</evidence>
<feature type="domain" description="CBS" evidence="19">
    <location>
        <begin position="94"/>
        <end position="150"/>
    </location>
</feature>
<protein>
    <recommendedName>
        <fullName evidence="13 18">Inosine-5'-monophosphate dehydrogenase</fullName>
        <shortName evidence="13">IMP dehydrogenase</shortName>
        <shortName evidence="13">IMPD</shortName>
        <shortName evidence="13">IMPDH</shortName>
        <ecNumber evidence="13 18">1.1.1.205</ecNumber>
    </recommendedName>
</protein>
<comment type="similarity">
    <text evidence="2 13 17">Belongs to the IMPDH/GMPR family.</text>
</comment>
<dbReference type="Gene3D" id="3.20.20.70">
    <property type="entry name" value="Aldolase class I"/>
    <property type="match status" value="1"/>
</dbReference>
<evidence type="ECO:0000256" key="3">
    <source>
        <dbReference type="ARBA" id="ARBA00011881"/>
    </source>
</evidence>
<evidence type="ECO:0000256" key="4">
    <source>
        <dbReference type="ARBA" id="ARBA00022723"/>
    </source>
</evidence>
<evidence type="ECO:0000313" key="20">
    <source>
        <dbReference type="EMBL" id="KPL76285.1"/>
    </source>
</evidence>
<feature type="binding site" evidence="13">
    <location>
        <position position="421"/>
    </location>
    <ligand>
        <name>IMP</name>
        <dbReference type="ChEBI" id="CHEBI:58053"/>
    </ligand>
</feature>
<keyword evidence="10 13" id="KW-0520">NAD</keyword>
<organism evidence="20 21">
    <name type="scientific">Bellilinea caldifistulae</name>
    <dbReference type="NCBI Taxonomy" id="360411"/>
    <lineage>
        <taxon>Bacteria</taxon>
        <taxon>Bacillati</taxon>
        <taxon>Chloroflexota</taxon>
        <taxon>Anaerolineae</taxon>
        <taxon>Anaerolineales</taxon>
        <taxon>Anaerolineaceae</taxon>
        <taxon>Bellilinea</taxon>
    </lineage>
</organism>
<evidence type="ECO:0000256" key="13">
    <source>
        <dbReference type="HAMAP-Rule" id="MF_01964"/>
    </source>
</evidence>
<evidence type="ECO:0000256" key="1">
    <source>
        <dbReference type="ARBA" id="ARBA00001958"/>
    </source>
</evidence>
<dbReference type="Pfam" id="PF00571">
    <property type="entry name" value="CBS"/>
    <property type="match status" value="2"/>
</dbReference>
<dbReference type="HAMAP" id="MF_01964">
    <property type="entry name" value="IMPDH"/>
    <property type="match status" value="1"/>
</dbReference>
<keyword evidence="7 13" id="KW-0658">Purine biosynthesis</keyword>
<dbReference type="GO" id="GO:0006177">
    <property type="term" value="P:GMP biosynthetic process"/>
    <property type="evidence" value="ECO:0007669"/>
    <property type="project" value="UniProtKB-UniRule"/>
</dbReference>
<sequence>MNLRPETGLTFDDVLLVPKKSSIRSRSEVSTKTTLTKEIELNIPILSANMDTVTESSMAIAMAQQGGLGILHRFMSIERQAEQVRKVKRAESLVVLNPLTICPSATVAEARQIMKAEDVGGLVVVDEQKHVLGLVATRDVLLATDEMASVSTVMTPRERLVMAQAGESLESARQKLYQARVEKLPLLDEEGRLAGLITVQDIIKIQDHPFATKDQHGRLRVGAAVGVRPEDLERAAACVEAGADVLVVDIAHGHSQHTLEMVSRLKKTFPVVALVAGNVATPEGVRELAEAGADAVKVGVGAGSICITRVVTGFGVPQLTAVAECAEEGHRLNVPIIADGGMRTSGDVTKALAAGASAVMLGSMLAGTDEAPGAEIVRQGRRYKVVRGMASLSANVERRKLDKPLQEEEYSEELWSEVVPEGVEALVPYRGKVRDILHQIVGGLRSGMSYAGAHTLQELWQNAEFIRITPAGQKESGAHDVSLI</sequence>
<dbReference type="EC" id="1.1.1.205" evidence="13 18"/>
<feature type="binding site" evidence="13">
    <location>
        <begin position="362"/>
        <end position="363"/>
    </location>
    <ligand>
        <name>IMP</name>
        <dbReference type="ChEBI" id="CHEBI:58053"/>
    </ligand>
</feature>
<feature type="binding site" description="in other chain" evidence="13 15">
    <location>
        <position position="306"/>
    </location>
    <ligand>
        <name>K(+)</name>
        <dbReference type="ChEBI" id="CHEBI:29103"/>
        <note>ligand shared between two tetrameric partners</note>
    </ligand>
</feature>
<evidence type="ECO:0000256" key="8">
    <source>
        <dbReference type="ARBA" id="ARBA00022958"/>
    </source>
</evidence>
<feature type="binding site" evidence="13">
    <location>
        <position position="475"/>
    </location>
    <ligand>
        <name>K(+)</name>
        <dbReference type="ChEBI" id="CHEBI:29103"/>
        <note>ligand shared between two tetrameric partners</note>
    </ligand>
</feature>
<dbReference type="InterPro" id="IPR005990">
    <property type="entry name" value="IMP_DH"/>
</dbReference>
<comment type="subunit">
    <text evidence="3 13">Homotetramer.</text>
</comment>
<dbReference type="InterPro" id="IPR000644">
    <property type="entry name" value="CBS_dom"/>
</dbReference>
<evidence type="ECO:0000256" key="2">
    <source>
        <dbReference type="ARBA" id="ARBA00005502"/>
    </source>
</evidence>
<evidence type="ECO:0000256" key="17">
    <source>
        <dbReference type="RuleBase" id="RU003927"/>
    </source>
</evidence>
<dbReference type="InterPro" id="IPR001093">
    <property type="entry name" value="IMP_DH_GMPRt"/>
</dbReference>
<comment type="function">
    <text evidence="13">Catalyzes the conversion of inosine 5'-phosphate (IMP) to xanthosine 5'-phosphate (XMP), the first committed and rate-limiting step in the de novo synthesis of guanine nucleotides, and therefore plays an important role in the regulation of cell growth.</text>
</comment>
<dbReference type="SUPFAM" id="SSF51412">
    <property type="entry name" value="Inosine monophosphate dehydrogenase (IMPDH)"/>
    <property type="match status" value="1"/>
</dbReference>
<evidence type="ECO:0000256" key="5">
    <source>
        <dbReference type="ARBA" id="ARBA00022737"/>
    </source>
</evidence>
<evidence type="ECO:0000256" key="7">
    <source>
        <dbReference type="ARBA" id="ARBA00022755"/>
    </source>
</evidence>
<dbReference type="PIRSF" id="PIRSF000130">
    <property type="entry name" value="IMPDH"/>
    <property type="match status" value="1"/>
</dbReference>
<dbReference type="STRING" id="360411.AC812_06305"/>
<evidence type="ECO:0000256" key="11">
    <source>
        <dbReference type="ARBA" id="ARBA00023122"/>
    </source>
</evidence>
<dbReference type="PANTHER" id="PTHR11911:SF111">
    <property type="entry name" value="INOSINE-5'-MONOPHOSPHATE DEHYDROGENASE"/>
    <property type="match status" value="1"/>
</dbReference>
<dbReference type="SMART" id="SM00116">
    <property type="entry name" value="CBS"/>
    <property type="match status" value="2"/>
</dbReference>
<proteinExistence type="inferred from homology"/>
<reference evidence="20 21" key="1">
    <citation type="submission" date="2015-07" db="EMBL/GenBank/DDBJ databases">
        <title>Draft genome of Bellilinea caldifistulae DSM 17877.</title>
        <authorList>
            <person name="Hemp J."/>
            <person name="Ward L.M."/>
            <person name="Pace L.A."/>
            <person name="Fischer W.W."/>
        </authorList>
    </citation>
    <scope>NUCLEOTIDE SEQUENCE [LARGE SCALE GENOMIC DNA]</scope>
    <source>
        <strain evidence="20 21">GOMI-1</strain>
    </source>
</reference>
<dbReference type="CDD" id="cd00381">
    <property type="entry name" value="IMPDH"/>
    <property type="match status" value="1"/>
</dbReference>
<dbReference type="InterPro" id="IPR013785">
    <property type="entry name" value="Aldolase_TIM"/>
</dbReference>